<accession>A0A1K0FN40</accession>
<keyword evidence="3" id="KW-0067">ATP-binding</keyword>
<dbReference type="Proteomes" id="UP000182486">
    <property type="component" value="Unassembled WGS sequence"/>
</dbReference>
<organism evidence="8 9">
    <name type="scientific">Couchioplanes caeruleus subsp. caeruleus</name>
    <dbReference type="NCBI Taxonomy" id="56427"/>
    <lineage>
        <taxon>Bacteria</taxon>
        <taxon>Bacillati</taxon>
        <taxon>Actinomycetota</taxon>
        <taxon>Actinomycetes</taxon>
        <taxon>Micromonosporales</taxon>
        <taxon>Micromonosporaceae</taxon>
        <taxon>Couchioplanes</taxon>
    </lineage>
</organism>
<comment type="similarity">
    <text evidence="1">Belongs to the heat shock protein 70 family.</text>
</comment>
<keyword evidence="9" id="KW-1185">Reference proteome</keyword>
<name>A0A1K0FN40_9ACTN</name>
<feature type="transmembrane region" description="Helical" evidence="7">
    <location>
        <begin position="492"/>
        <end position="515"/>
    </location>
</feature>
<dbReference type="Pfam" id="PF00012">
    <property type="entry name" value="HSP70"/>
    <property type="match status" value="1"/>
</dbReference>
<protein>
    <submittedName>
        <fullName evidence="8">Heat-shock protein Hsp70</fullName>
    </submittedName>
</protein>
<dbReference type="InterPro" id="IPR043129">
    <property type="entry name" value="ATPase_NBD"/>
</dbReference>
<feature type="region of interest" description="Disordered" evidence="6">
    <location>
        <begin position="366"/>
        <end position="409"/>
    </location>
</feature>
<keyword evidence="5" id="KW-0143">Chaperone</keyword>
<evidence type="ECO:0000256" key="3">
    <source>
        <dbReference type="ARBA" id="ARBA00022840"/>
    </source>
</evidence>
<dbReference type="PANTHER" id="PTHR42749">
    <property type="entry name" value="CELL SHAPE-DETERMINING PROTEIN MREB"/>
    <property type="match status" value="1"/>
</dbReference>
<dbReference type="PROSITE" id="PS01036">
    <property type="entry name" value="HSP70_3"/>
    <property type="match status" value="1"/>
</dbReference>
<feature type="region of interest" description="Disordered" evidence="6">
    <location>
        <begin position="451"/>
        <end position="479"/>
    </location>
</feature>
<keyword evidence="7" id="KW-0472">Membrane</keyword>
<evidence type="ECO:0000256" key="1">
    <source>
        <dbReference type="ARBA" id="ARBA00007381"/>
    </source>
</evidence>
<evidence type="ECO:0000313" key="9">
    <source>
        <dbReference type="Proteomes" id="UP000182486"/>
    </source>
</evidence>
<reference evidence="8 9" key="1">
    <citation type="submission" date="2016-09" db="EMBL/GenBank/DDBJ databases">
        <title>Couchioplanes caeruleus draft genome sequence.</title>
        <authorList>
            <person name="Sheehan J."/>
            <person name="Caffrey P."/>
        </authorList>
    </citation>
    <scope>NUCLEOTIDE SEQUENCE [LARGE SCALE GENOMIC DNA]</scope>
    <source>
        <strain evidence="8 9">DSM 43634</strain>
    </source>
</reference>
<keyword evidence="7" id="KW-0812">Transmembrane</keyword>
<evidence type="ECO:0000256" key="7">
    <source>
        <dbReference type="SAM" id="Phobius"/>
    </source>
</evidence>
<evidence type="ECO:0000256" key="2">
    <source>
        <dbReference type="ARBA" id="ARBA00022741"/>
    </source>
</evidence>
<dbReference type="Gene3D" id="3.90.640.10">
    <property type="entry name" value="Actin, Chain A, domain 4"/>
    <property type="match status" value="1"/>
</dbReference>
<proteinExistence type="inferred from homology"/>
<dbReference type="RefSeq" id="WP_071805121.1">
    <property type="nucleotide sequence ID" value="NZ_MEIA01000112.1"/>
</dbReference>
<evidence type="ECO:0000256" key="6">
    <source>
        <dbReference type="SAM" id="MobiDB-lite"/>
    </source>
</evidence>
<evidence type="ECO:0000313" key="8">
    <source>
        <dbReference type="EMBL" id="OJF14136.1"/>
    </source>
</evidence>
<dbReference type="GO" id="GO:0005524">
    <property type="term" value="F:ATP binding"/>
    <property type="evidence" value="ECO:0007669"/>
    <property type="project" value="UniProtKB-KW"/>
</dbReference>
<keyword evidence="4" id="KW-0346">Stress response</keyword>
<gene>
    <name evidence="8" type="ORF">BG844_11385</name>
</gene>
<dbReference type="PRINTS" id="PR00301">
    <property type="entry name" value="HEATSHOCK70"/>
</dbReference>
<sequence>MSIDQGRHSLGVDFGTSNTVAVARWPDGRARPILVDGSPLLPSAVYAEPGGLILVGRDAVHSARRDPARFEPNPKRRIDDGLVLLGERELPVVDLIAGVLVRVAEEWHRAVGPVRPHVTLTCPATWGATRRGLLAEAASRAGLEGARLVAEPVAAATYFAEVLGRDVPIGSVVVVHDFGAGTFDASVVARTAEGFEVLAVDGRDDIGGLDVDAALVEHLGVLCAERDAEAWKRLTEPATLEDRRAQRQLWDDVRIAKERLSRTQSADVMVPLLDLELHVTREELEKLARPVLDQTVRVTHDLLRWADLPEGRLAGVFLVGGASRIPLVATLLHRELGEAPVAIEQPELVVAEGSILAGAALLASEPAAPGPTSEMRLVSRPDAGPGPVPVAATDPPTAPAASQDDIETVRTPRRELTGALPPAVDPWPDATQHWQRDPEATVAVSPAATVLPVSPPARPVSPAQGVSSRKGATVRWEQPPVRRRSGRALRAVQVFLSIVLLVTAPVVALLVTYSISAEVPFDASMTYLIEDLRRLMG</sequence>
<dbReference type="AlphaFoldDB" id="A0A1K0FN40"/>
<dbReference type="SUPFAM" id="SSF53067">
    <property type="entry name" value="Actin-like ATPase domain"/>
    <property type="match status" value="2"/>
</dbReference>
<dbReference type="InterPro" id="IPR013126">
    <property type="entry name" value="Hsp_70_fam"/>
</dbReference>
<evidence type="ECO:0000256" key="5">
    <source>
        <dbReference type="ARBA" id="ARBA00023186"/>
    </source>
</evidence>
<comment type="caution">
    <text evidence="8">The sequence shown here is derived from an EMBL/GenBank/DDBJ whole genome shotgun (WGS) entry which is preliminary data.</text>
</comment>
<keyword evidence="7" id="KW-1133">Transmembrane helix</keyword>
<feature type="compositionally biased region" description="Low complexity" evidence="6">
    <location>
        <begin position="381"/>
        <end position="401"/>
    </location>
</feature>
<evidence type="ECO:0000256" key="4">
    <source>
        <dbReference type="ARBA" id="ARBA00023016"/>
    </source>
</evidence>
<dbReference type="InterPro" id="IPR018181">
    <property type="entry name" value="Heat_shock_70_CS"/>
</dbReference>
<dbReference type="EMBL" id="MEIA01000112">
    <property type="protein sequence ID" value="OJF14136.1"/>
    <property type="molecule type" value="Genomic_DNA"/>
</dbReference>
<dbReference type="GO" id="GO:0140662">
    <property type="term" value="F:ATP-dependent protein folding chaperone"/>
    <property type="evidence" value="ECO:0007669"/>
    <property type="project" value="InterPro"/>
</dbReference>
<keyword evidence="2" id="KW-0547">Nucleotide-binding</keyword>
<dbReference type="Gene3D" id="3.30.420.40">
    <property type="match status" value="2"/>
</dbReference>
<dbReference type="PANTHER" id="PTHR42749:SF1">
    <property type="entry name" value="CELL SHAPE-DETERMINING PROTEIN MREB"/>
    <property type="match status" value="1"/>
</dbReference>